<keyword evidence="3 5" id="KW-1015">Disulfide bond</keyword>
<keyword evidence="8" id="KW-1133">Transmembrane helix</keyword>
<keyword evidence="4" id="KW-0325">Glycoprotein</keyword>
<dbReference type="AlphaFoldDB" id="A0A913ZYF2"/>
<feature type="region of interest" description="Disordered" evidence="7">
    <location>
        <begin position="429"/>
        <end position="482"/>
    </location>
</feature>
<dbReference type="SUPFAM" id="SSF56487">
    <property type="entry name" value="SRCR-like"/>
    <property type="match status" value="1"/>
</dbReference>
<evidence type="ECO:0000313" key="14">
    <source>
        <dbReference type="Proteomes" id="UP000887568"/>
    </source>
</evidence>
<keyword evidence="8" id="KW-0812">Transmembrane</keyword>
<keyword evidence="1 9" id="KW-0732">Signal</keyword>
<dbReference type="Gene3D" id="2.10.70.10">
    <property type="entry name" value="Complement Module, domain 1"/>
    <property type="match status" value="1"/>
</dbReference>
<feature type="disulfide bond" evidence="5">
    <location>
        <begin position="117"/>
        <end position="127"/>
    </location>
</feature>
<evidence type="ECO:0000256" key="2">
    <source>
        <dbReference type="ARBA" id="ARBA00022737"/>
    </source>
</evidence>
<reference evidence="13" key="1">
    <citation type="submission" date="2022-11" db="UniProtKB">
        <authorList>
            <consortium name="EnsemblMetazoa"/>
        </authorList>
    </citation>
    <scope>IDENTIFICATION</scope>
</reference>
<keyword evidence="14" id="KW-1185">Reference proteome</keyword>
<feature type="domain" description="Sushi" evidence="11">
    <location>
        <begin position="244"/>
        <end position="310"/>
    </location>
</feature>
<dbReference type="SMART" id="SM00321">
    <property type="entry name" value="WSC"/>
    <property type="match status" value="1"/>
</dbReference>
<comment type="caution">
    <text evidence="5">Lacks conserved residue(s) required for the propagation of feature annotation.</text>
</comment>
<sequence>MGYNATFQLVLVIGVAIRSALSLDGNPTSINVGFVCFNTVIDLRLVDGDTPNEGRVEVQGLAGDWPSWGTVCDDGWDYTEADVVCRQLGFNGYSVRSTSQAAFGQGTGPILLDDVACDGSENRIQDCDYEITHNCFHSEDAGVVCQLPGYIGCYRDSGRDRVLPHNRLKDPSVDALLCIERCYRAGYALAGVERGDECYCGEADTVYDRLGAAAEDDCRTACRSDSDQLCGGRDRIGVFDVKKAHCPDPRLPAGSALTDDDSFVFGAWVNFSCPAGHELVGEARVRCVLGQGNESDGRVVWSAETPQCQGPTTPATRPDVESTSPTINIPPTLDDVTADKTVFGPIIGSVMGVASLLVALIIVVVICRRRRNKSRTTKDQNRNLPASSSVQLNEDDHYYSTARLPSGEGAGPPLYYSVKLAGRAESESKVGLKDASVAQKGGDSAAEQRGVTEDNPYDGVDFGGPAEPQTAEAVPSSTLPVDGETGYSLLYENSLKMNHKETKMPALPHKGLAVTNEGYSLLYDRETAAFPADGEQLNVLSSKLDAEIDYENHTYGVVQDDNV</sequence>
<dbReference type="InterPro" id="IPR002889">
    <property type="entry name" value="WSC_carb-bd"/>
</dbReference>
<dbReference type="PROSITE" id="PS51212">
    <property type="entry name" value="WSC"/>
    <property type="match status" value="1"/>
</dbReference>
<keyword evidence="2" id="KW-0677">Repeat</keyword>
<dbReference type="InterPro" id="IPR001190">
    <property type="entry name" value="SRCR"/>
</dbReference>
<dbReference type="GeneID" id="119728096"/>
<feature type="compositionally biased region" description="Polar residues" evidence="7">
    <location>
        <begin position="382"/>
        <end position="392"/>
    </location>
</feature>
<dbReference type="InterPro" id="IPR036772">
    <property type="entry name" value="SRCR-like_dom_sf"/>
</dbReference>
<evidence type="ECO:0000259" key="12">
    <source>
        <dbReference type="PROSITE" id="PS51212"/>
    </source>
</evidence>
<evidence type="ECO:0000256" key="4">
    <source>
        <dbReference type="ARBA" id="ARBA00023180"/>
    </source>
</evidence>
<dbReference type="PANTHER" id="PTHR48071">
    <property type="entry name" value="SRCR DOMAIN-CONTAINING PROTEIN"/>
    <property type="match status" value="1"/>
</dbReference>
<feature type="chain" id="PRO_5036903648" evidence="9">
    <location>
        <begin position="23"/>
        <end position="563"/>
    </location>
</feature>
<evidence type="ECO:0000256" key="9">
    <source>
        <dbReference type="SAM" id="SignalP"/>
    </source>
</evidence>
<dbReference type="SMART" id="SM00032">
    <property type="entry name" value="CCP"/>
    <property type="match status" value="1"/>
</dbReference>
<evidence type="ECO:0000259" key="10">
    <source>
        <dbReference type="PROSITE" id="PS50287"/>
    </source>
</evidence>
<dbReference type="PROSITE" id="PS50287">
    <property type="entry name" value="SRCR_2"/>
    <property type="match status" value="1"/>
</dbReference>
<feature type="compositionally biased region" description="Polar residues" evidence="7">
    <location>
        <begin position="304"/>
        <end position="329"/>
    </location>
</feature>
<evidence type="ECO:0000313" key="13">
    <source>
        <dbReference type="EnsemblMetazoa" id="XP_038056096.1"/>
    </source>
</evidence>
<feature type="signal peptide" evidence="9">
    <location>
        <begin position="1"/>
        <end position="22"/>
    </location>
</feature>
<protein>
    <submittedName>
        <fullName evidence="13">Uncharacterized protein</fullName>
    </submittedName>
</protein>
<dbReference type="InterPro" id="IPR000436">
    <property type="entry name" value="Sushi_SCR_CCP_dom"/>
</dbReference>
<dbReference type="Gene3D" id="3.10.250.10">
    <property type="entry name" value="SRCR-like domain"/>
    <property type="match status" value="1"/>
</dbReference>
<dbReference type="Pfam" id="PF00530">
    <property type="entry name" value="SRCR"/>
    <property type="match status" value="1"/>
</dbReference>
<evidence type="ECO:0000256" key="8">
    <source>
        <dbReference type="SAM" id="Phobius"/>
    </source>
</evidence>
<feature type="region of interest" description="Disordered" evidence="7">
    <location>
        <begin position="304"/>
        <end position="332"/>
    </location>
</feature>
<keyword evidence="6" id="KW-0768">Sushi</keyword>
<dbReference type="InterPro" id="IPR035976">
    <property type="entry name" value="Sushi/SCR/CCP_sf"/>
</dbReference>
<dbReference type="FunFam" id="3.10.250.10:FF:000006">
    <property type="entry name" value="neurotrypsin isoform X2"/>
    <property type="match status" value="1"/>
</dbReference>
<proteinExistence type="predicted"/>
<dbReference type="Proteomes" id="UP000887568">
    <property type="component" value="Unplaced"/>
</dbReference>
<accession>A0A913ZYF2</accession>
<dbReference type="PRINTS" id="PR00258">
    <property type="entry name" value="SPERACTRCPTR"/>
</dbReference>
<keyword evidence="8" id="KW-0472">Membrane</keyword>
<dbReference type="GO" id="GO:0016020">
    <property type="term" value="C:membrane"/>
    <property type="evidence" value="ECO:0007669"/>
    <property type="project" value="InterPro"/>
</dbReference>
<dbReference type="PROSITE" id="PS50923">
    <property type="entry name" value="SUSHI"/>
    <property type="match status" value="1"/>
</dbReference>
<evidence type="ECO:0000256" key="1">
    <source>
        <dbReference type="ARBA" id="ARBA00022729"/>
    </source>
</evidence>
<dbReference type="CDD" id="cd00033">
    <property type="entry name" value="CCP"/>
    <property type="match status" value="1"/>
</dbReference>
<evidence type="ECO:0000256" key="3">
    <source>
        <dbReference type="ARBA" id="ARBA00023157"/>
    </source>
</evidence>
<evidence type="ECO:0000256" key="7">
    <source>
        <dbReference type="SAM" id="MobiDB-lite"/>
    </source>
</evidence>
<feature type="domain" description="WSC" evidence="12">
    <location>
        <begin position="147"/>
        <end position="242"/>
    </location>
</feature>
<feature type="region of interest" description="Disordered" evidence="7">
    <location>
        <begin position="374"/>
        <end position="395"/>
    </location>
</feature>
<dbReference type="SMART" id="SM00202">
    <property type="entry name" value="SR"/>
    <property type="match status" value="1"/>
</dbReference>
<dbReference type="RefSeq" id="XP_038056096.1">
    <property type="nucleotide sequence ID" value="XM_038200168.1"/>
</dbReference>
<dbReference type="Pfam" id="PF00084">
    <property type="entry name" value="Sushi"/>
    <property type="match status" value="1"/>
</dbReference>
<name>A0A913ZYF2_PATMI</name>
<evidence type="ECO:0000256" key="5">
    <source>
        <dbReference type="PROSITE-ProRule" id="PRU00196"/>
    </source>
</evidence>
<dbReference type="SUPFAM" id="SSF57535">
    <property type="entry name" value="Complement control module/SCR domain"/>
    <property type="match status" value="1"/>
</dbReference>
<dbReference type="Pfam" id="PF01822">
    <property type="entry name" value="WSC"/>
    <property type="match status" value="1"/>
</dbReference>
<feature type="domain" description="SRCR" evidence="10">
    <location>
        <begin position="43"/>
        <end position="146"/>
    </location>
</feature>
<feature type="transmembrane region" description="Helical" evidence="8">
    <location>
        <begin position="342"/>
        <end position="367"/>
    </location>
</feature>
<organism evidence="13 14">
    <name type="scientific">Patiria miniata</name>
    <name type="common">Bat star</name>
    <name type="synonym">Asterina miniata</name>
    <dbReference type="NCBI Taxonomy" id="46514"/>
    <lineage>
        <taxon>Eukaryota</taxon>
        <taxon>Metazoa</taxon>
        <taxon>Echinodermata</taxon>
        <taxon>Eleutherozoa</taxon>
        <taxon>Asterozoa</taxon>
        <taxon>Asteroidea</taxon>
        <taxon>Valvatacea</taxon>
        <taxon>Valvatida</taxon>
        <taxon>Asterinidae</taxon>
        <taxon>Patiria</taxon>
    </lineage>
</organism>
<evidence type="ECO:0000256" key="6">
    <source>
        <dbReference type="PROSITE-ProRule" id="PRU00302"/>
    </source>
</evidence>
<evidence type="ECO:0000259" key="11">
    <source>
        <dbReference type="PROSITE" id="PS50923"/>
    </source>
</evidence>
<dbReference type="EnsemblMetazoa" id="XM_038200168.1">
    <property type="protein sequence ID" value="XP_038056096.1"/>
    <property type="gene ID" value="LOC119728096"/>
</dbReference>
<dbReference type="OrthoDB" id="536948at2759"/>
<dbReference type="PANTHER" id="PTHR48071:SF18">
    <property type="entry name" value="DELETED IN MALIGNANT BRAIN TUMORS 1 PROTEIN-RELATED"/>
    <property type="match status" value="1"/>
</dbReference>